<sequence>MENLIIFGGKGGVGKSSISTATAVHLADQLQDQNVLLISFDIAHNLSDLFDKHIGNDVTQITKNLFAIEPDPDKYTKAYTGELTKKTQELINSSKIIAMIPDLGNIISEAVEGDNIPLALKNSLFFQSIIDAENPMEQIGEKQMRYKGIDQTDETPFEERQNIPDFDIIVCDFPPTGNMIALFEIPTDATQQMMRLTLKMLSSIQGSFNKLKKLTKWVKPASWMANRIVGDERNEEDQLDKEEQKNLAQEILDIVLDMEERSKRITQLMNWLGSLRLVSIAEKPSFEEAKRARELSLPYVSVDAIHINRLIPESERGNSPYLDNILNNQEIYQKAIRDNFLDQKVWESQLLDQPPIGIEGLLKLAHEIYGDTPVWDILNPLHRVIKNPKKTKTEHVFKIDEIRKKWDNA</sequence>
<dbReference type="Gene3D" id="3.40.50.300">
    <property type="entry name" value="P-loop containing nucleotide triphosphate hydrolases"/>
    <property type="match status" value="1"/>
</dbReference>
<accession>A0ABY6HN84</accession>
<evidence type="ECO:0000259" key="2">
    <source>
        <dbReference type="Pfam" id="PF02374"/>
    </source>
</evidence>
<dbReference type="EMBL" id="CP104013">
    <property type="protein sequence ID" value="UYP44886.1"/>
    <property type="molecule type" value="Genomic_DNA"/>
</dbReference>
<dbReference type="SUPFAM" id="SSF52540">
    <property type="entry name" value="P-loop containing nucleoside triphosphate hydrolases"/>
    <property type="match status" value="1"/>
</dbReference>
<reference evidence="3" key="1">
    <citation type="submission" date="2022-09" db="EMBL/GenBank/DDBJ databases">
        <title>Actin cytoskeleton and complex cell architecture in an #Asgard archaeon.</title>
        <authorList>
            <person name="Ponce Toledo R.I."/>
            <person name="Schleper C."/>
            <person name="Rodrigues Oliveira T."/>
            <person name="Wollweber F."/>
            <person name="Xu J."/>
            <person name="Rittmann S."/>
            <person name="Klingl A."/>
            <person name="Pilhofer M."/>
        </authorList>
    </citation>
    <scope>NUCLEOTIDE SEQUENCE</scope>
    <source>
        <strain evidence="3">B-35</strain>
    </source>
</reference>
<evidence type="ECO:0000313" key="4">
    <source>
        <dbReference type="Proteomes" id="UP001208689"/>
    </source>
</evidence>
<dbReference type="PANTHER" id="PTHR10803">
    <property type="entry name" value="ARSENICAL PUMP-DRIVING ATPASE ARSENITE-TRANSLOCATING ATPASE"/>
    <property type="match status" value="1"/>
</dbReference>
<evidence type="ECO:0000313" key="3">
    <source>
        <dbReference type="EMBL" id="UYP44886.1"/>
    </source>
</evidence>
<organism evidence="3 4">
    <name type="scientific">Candidatus Lokiarchaeum ossiferum</name>
    <dbReference type="NCBI Taxonomy" id="2951803"/>
    <lineage>
        <taxon>Archaea</taxon>
        <taxon>Promethearchaeati</taxon>
        <taxon>Promethearchaeota</taxon>
        <taxon>Promethearchaeia</taxon>
        <taxon>Promethearchaeales</taxon>
        <taxon>Promethearchaeaceae</taxon>
        <taxon>Candidatus Lokiarchaeum</taxon>
    </lineage>
</organism>
<dbReference type="Proteomes" id="UP001208689">
    <property type="component" value="Chromosome"/>
</dbReference>
<dbReference type="PANTHER" id="PTHR10803:SF3">
    <property type="entry name" value="ATPASE GET3"/>
    <property type="match status" value="1"/>
</dbReference>
<name>A0ABY6HN84_9ARCH</name>
<proteinExistence type="inferred from homology"/>
<feature type="domain" description="ArsA/GET3 Anion-transporting ATPase-like" evidence="2">
    <location>
        <begin position="161"/>
        <end position="369"/>
    </location>
</feature>
<dbReference type="InterPro" id="IPR027417">
    <property type="entry name" value="P-loop_NTPase"/>
</dbReference>
<comment type="similarity">
    <text evidence="1">Belongs to the arsA ATPase family.</text>
</comment>
<dbReference type="InterPro" id="IPR016300">
    <property type="entry name" value="ATPase_ArsA/GET3"/>
</dbReference>
<evidence type="ECO:0000256" key="1">
    <source>
        <dbReference type="ARBA" id="ARBA00011040"/>
    </source>
</evidence>
<gene>
    <name evidence="3" type="ORF">NEF87_001171</name>
</gene>
<protein>
    <submittedName>
        <fullName evidence="3">Arsenical pump-driving ATPase</fullName>
    </submittedName>
</protein>
<feature type="domain" description="ArsA/GET3 Anion-transporting ATPase-like" evidence="2">
    <location>
        <begin position="4"/>
        <end position="109"/>
    </location>
</feature>
<dbReference type="InterPro" id="IPR025723">
    <property type="entry name" value="ArsA/GET3_ATPase-like"/>
</dbReference>
<dbReference type="Pfam" id="PF02374">
    <property type="entry name" value="ArsA_ATPase"/>
    <property type="match status" value="2"/>
</dbReference>
<keyword evidence="4" id="KW-1185">Reference proteome</keyword>